<evidence type="ECO:0000313" key="1">
    <source>
        <dbReference type="EMBL" id="KAF2711235.1"/>
    </source>
</evidence>
<accession>A0A6G1KFA9</accession>
<dbReference type="SUPFAM" id="SSF53335">
    <property type="entry name" value="S-adenosyl-L-methionine-dependent methyltransferases"/>
    <property type="match status" value="1"/>
</dbReference>
<reference evidence="1" key="1">
    <citation type="journal article" date="2020" name="Stud. Mycol.">
        <title>101 Dothideomycetes genomes: a test case for predicting lifestyles and emergence of pathogens.</title>
        <authorList>
            <person name="Haridas S."/>
            <person name="Albert R."/>
            <person name="Binder M."/>
            <person name="Bloem J."/>
            <person name="Labutti K."/>
            <person name="Salamov A."/>
            <person name="Andreopoulos B."/>
            <person name="Baker S."/>
            <person name="Barry K."/>
            <person name="Bills G."/>
            <person name="Bluhm B."/>
            <person name="Cannon C."/>
            <person name="Castanera R."/>
            <person name="Culley D."/>
            <person name="Daum C."/>
            <person name="Ezra D."/>
            <person name="Gonzalez J."/>
            <person name="Henrissat B."/>
            <person name="Kuo A."/>
            <person name="Liang C."/>
            <person name="Lipzen A."/>
            <person name="Lutzoni F."/>
            <person name="Magnuson J."/>
            <person name="Mondo S."/>
            <person name="Nolan M."/>
            <person name="Ohm R."/>
            <person name="Pangilinan J."/>
            <person name="Park H.-J."/>
            <person name="Ramirez L."/>
            <person name="Alfaro M."/>
            <person name="Sun H."/>
            <person name="Tritt A."/>
            <person name="Yoshinaga Y."/>
            <person name="Zwiers L.-H."/>
            <person name="Turgeon B."/>
            <person name="Goodwin S."/>
            <person name="Spatafora J."/>
            <person name="Crous P."/>
            <person name="Grigoriev I."/>
        </authorList>
    </citation>
    <scope>NUCLEOTIDE SEQUENCE</scope>
    <source>
        <strain evidence="1">CBS 279.74</strain>
    </source>
</reference>
<dbReference type="InterPro" id="IPR029063">
    <property type="entry name" value="SAM-dependent_MTases_sf"/>
</dbReference>
<dbReference type="Gene3D" id="3.40.50.150">
    <property type="entry name" value="Vaccinia Virus protein VP39"/>
    <property type="match status" value="1"/>
</dbReference>
<dbReference type="Proteomes" id="UP000799428">
    <property type="component" value="Unassembled WGS sequence"/>
</dbReference>
<name>A0A6G1KFA9_9PLEO</name>
<dbReference type="AlphaFoldDB" id="A0A6G1KFA9"/>
<evidence type="ECO:0000313" key="2">
    <source>
        <dbReference type="Proteomes" id="UP000799428"/>
    </source>
</evidence>
<gene>
    <name evidence="1" type="ORF">K504DRAFT_490133</name>
</gene>
<protein>
    <recommendedName>
        <fullName evidence="3">Methyltransferase type 12 domain-containing protein</fullName>
    </recommendedName>
</protein>
<organism evidence="1 2">
    <name type="scientific">Pleomassaria siparia CBS 279.74</name>
    <dbReference type="NCBI Taxonomy" id="1314801"/>
    <lineage>
        <taxon>Eukaryota</taxon>
        <taxon>Fungi</taxon>
        <taxon>Dikarya</taxon>
        <taxon>Ascomycota</taxon>
        <taxon>Pezizomycotina</taxon>
        <taxon>Dothideomycetes</taxon>
        <taxon>Pleosporomycetidae</taxon>
        <taxon>Pleosporales</taxon>
        <taxon>Pleomassariaceae</taxon>
        <taxon>Pleomassaria</taxon>
    </lineage>
</organism>
<sequence length="274" mass="30403">MSPISVESFDIVLGRAELRRSKVFQNRRFPRVDILGVRDENSNPLQMSCLPLSFQLRVISNIISKAPVVQSTDLNWRFLANEVIEESTTPDKNRVAYKLQWGPDVGLLGLEHAGKIFQSVADYIRLLGYKKLDLSVFNATGLQEITLSVLEALKSGDSSDVPRFETYTRTNATRSSSSSSATEDALKAWHDSMSLEEFDIEADPSTQGVQLYSYDVMIISILHVSFASLRKVLANARKLLKPDGGLVVLNDGKTSKLGILLNRNPGCKKLSLLV</sequence>
<evidence type="ECO:0008006" key="3">
    <source>
        <dbReference type="Google" id="ProtNLM"/>
    </source>
</evidence>
<keyword evidence="2" id="KW-1185">Reference proteome</keyword>
<proteinExistence type="predicted"/>
<dbReference type="EMBL" id="MU005768">
    <property type="protein sequence ID" value="KAF2711235.1"/>
    <property type="molecule type" value="Genomic_DNA"/>
</dbReference>
<dbReference type="OrthoDB" id="329835at2759"/>